<dbReference type="AlphaFoldDB" id="A0A432ZY83"/>
<reference evidence="2 3" key="1">
    <citation type="journal article" date="2018" name="New Phytol.">
        <title>Phylogenomics of Endogonaceae and evolution of mycorrhizas within Mucoromycota.</title>
        <authorList>
            <person name="Chang Y."/>
            <person name="Desiro A."/>
            <person name="Na H."/>
            <person name="Sandor L."/>
            <person name="Lipzen A."/>
            <person name="Clum A."/>
            <person name="Barry K."/>
            <person name="Grigoriev I.V."/>
            <person name="Martin F.M."/>
            <person name="Stajich J.E."/>
            <person name="Smith M.E."/>
            <person name="Bonito G."/>
            <person name="Spatafora J.W."/>
        </authorList>
    </citation>
    <scope>NUCLEOTIDE SEQUENCE [LARGE SCALE GENOMIC DNA]</scope>
    <source>
        <strain evidence="2 3">GMNB39</strain>
    </source>
</reference>
<organism evidence="2 3">
    <name type="scientific">Jimgerdemannia flammicorona</name>
    <dbReference type="NCBI Taxonomy" id="994334"/>
    <lineage>
        <taxon>Eukaryota</taxon>
        <taxon>Fungi</taxon>
        <taxon>Fungi incertae sedis</taxon>
        <taxon>Mucoromycota</taxon>
        <taxon>Mucoromycotina</taxon>
        <taxon>Endogonomycetes</taxon>
        <taxon>Endogonales</taxon>
        <taxon>Endogonaceae</taxon>
        <taxon>Jimgerdemannia</taxon>
    </lineage>
</organism>
<evidence type="ECO:0000313" key="2">
    <source>
        <dbReference type="EMBL" id="RUO95452.1"/>
    </source>
</evidence>
<dbReference type="EMBL" id="RBNI01029785">
    <property type="protein sequence ID" value="RUO95452.1"/>
    <property type="molecule type" value="Genomic_DNA"/>
</dbReference>
<name>A0A432ZY83_9FUNG</name>
<comment type="caution">
    <text evidence="2">The sequence shown here is derived from an EMBL/GenBank/DDBJ whole genome shotgun (WGS) entry which is preliminary data.</text>
</comment>
<evidence type="ECO:0000256" key="1">
    <source>
        <dbReference type="SAM" id="MobiDB-lite"/>
    </source>
</evidence>
<feature type="compositionally biased region" description="Basic and acidic residues" evidence="1">
    <location>
        <begin position="89"/>
        <end position="99"/>
    </location>
</feature>
<dbReference type="Proteomes" id="UP000268093">
    <property type="component" value="Unassembled WGS sequence"/>
</dbReference>
<feature type="region of interest" description="Disordered" evidence="1">
    <location>
        <begin position="75"/>
        <end position="106"/>
    </location>
</feature>
<keyword evidence="3" id="KW-1185">Reference proteome</keyword>
<protein>
    <submittedName>
        <fullName evidence="2">Uncharacterized protein</fullName>
    </submittedName>
</protein>
<accession>A0A432ZY83</accession>
<gene>
    <name evidence="2" type="ORF">BC936DRAFT_143995</name>
</gene>
<evidence type="ECO:0000313" key="3">
    <source>
        <dbReference type="Proteomes" id="UP000268093"/>
    </source>
</evidence>
<sequence>MAWQPQEQDLAGLLQLLKDAVRPNNEVHSIVQQGKFLQPLIILGPSSRYTPAPLSPPPPAETRILQQDPRLQLVPRLHPYTASTGGSVDARDRRLDPQEQRASAFR</sequence>
<dbReference type="OrthoDB" id="951172at2759"/>
<proteinExistence type="predicted"/>